<dbReference type="EMBL" id="JADIKF010000038">
    <property type="protein sequence ID" value="MBM7129483.1"/>
    <property type="molecule type" value="Genomic_DNA"/>
</dbReference>
<dbReference type="SUPFAM" id="SSF55154">
    <property type="entry name" value="CYTH-like phosphatases"/>
    <property type="match status" value="1"/>
</dbReference>
<protein>
    <recommendedName>
        <fullName evidence="3">CYTH domain-containing protein</fullName>
    </recommendedName>
</protein>
<evidence type="ECO:0000313" key="2">
    <source>
        <dbReference type="Proteomes" id="UP001430193"/>
    </source>
</evidence>
<gene>
    <name evidence="1" type="ORF">ISS99_08095</name>
</gene>
<evidence type="ECO:0008006" key="3">
    <source>
        <dbReference type="Google" id="ProtNLM"/>
    </source>
</evidence>
<proteinExistence type="predicted"/>
<reference evidence="1" key="1">
    <citation type="submission" date="2020-10" db="EMBL/GenBank/DDBJ databases">
        <title>Phylogeny of dyella-like bacteria.</title>
        <authorList>
            <person name="Fu J."/>
        </authorList>
    </citation>
    <scope>NUCLEOTIDE SEQUENCE</scope>
    <source>
        <strain evidence="1">DHON07</strain>
    </source>
</reference>
<comment type="caution">
    <text evidence="1">The sequence shown here is derived from an EMBL/GenBank/DDBJ whole genome shotgun (WGS) entry which is preliminary data.</text>
</comment>
<accession>A0ABS2KE83</accession>
<evidence type="ECO:0000313" key="1">
    <source>
        <dbReference type="EMBL" id="MBM7129483.1"/>
    </source>
</evidence>
<organism evidence="1 2">
    <name type="scientific">Dyella mobilis</name>
    <dbReference type="NCBI Taxonomy" id="1849582"/>
    <lineage>
        <taxon>Bacteria</taxon>
        <taxon>Pseudomonadati</taxon>
        <taxon>Pseudomonadota</taxon>
        <taxon>Gammaproteobacteria</taxon>
        <taxon>Lysobacterales</taxon>
        <taxon>Rhodanobacteraceae</taxon>
        <taxon>Dyella</taxon>
    </lineage>
</organism>
<name>A0ABS2KE83_9GAMM</name>
<keyword evidence="2" id="KW-1185">Reference proteome</keyword>
<dbReference type="Gene3D" id="2.40.320.10">
    <property type="entry name" value="Hypothetical Protein Pfu-838710-001"/>
    <property type="match status" value="1"/>
</dbReference>
<dbReference type="InterPro" id="IPR033469">
    <property type="entry name" value="CYTH-like_dom_sf"/>
</dbReference>
<sequence length="161" mass="18072">MDQPKYSLVEIERRWLVPSEYLGRLEDLPYRTVEDLYIEGTLLRLRKMTDLSGAVVYKLCKKYGRGDSLANPITNIYLSEREYLSLAALLGSRVCKRRYGVAGGSIDVYPGADAVAIFEMDFRSESEAASYVPPDFVGDEVTDCAQYSGAVLASSRRFDTE</sequence>
<dbReference type="RefSeq" id="WP_204631105.1">
    <property type="nucleotide sequence ID" value="NZ_BSOC01000003.1"/>
</dbReference>
<dbReference type="Proteomes" id="UP001430193">
    <property type="component" value="Unassembled WGS sequence"/>
</dbReference>